<protein>
    <submittedName>
        <fullName evidence="2">Methyltransferase domain-containing protein</fullName>
    </submittedName>
</protein>
<dbReference type="CDD" id="cd02440">
    <property type="entry name" value="AdoMet_MTases"/>
    <property type="match status" value="1"/>
</dbReference>
<reference evidence="3" key="1">
    <citation type="submission" date="2017-06" db="EMBL/GenBank/DDBJ databases">
        <authorList>
            <person name="Varghese N."/>
            <person name="Submissions S."/>
        </authorList>
    </citation>
    <scope>NUCLEOTIDE SEQUENCE [LARGE SCALE GENOMIC DNA]</scope>
    <source>
        <strain evidence="3">DSM 28041</strain>
    </source>
</reference>
<dbReference type="InterPro" id="IPR029063">
    <property type="entry name" value="SAM-dependent_MTases_sf"/>
</dbReference>
<feature type="domain" description="Methyltransferase" evidence="1">
    <location>
        <begin position="48"/>
        <end position="143"/>
    </location>
</feature>
<dbReference type="PANTHER" id="PTHR12843">
    <property type="entry name" value="PROTEIN-LYSINE N-METHYLTRANSFERASE METTL10"/>
    <property type="match status" value="1"/>
</dbReference>
<dbReference type="Proteomes" id="UP000198310">
    <property type="component" value="Unassembled WGS sequence"/>
</dbReference>
<dbReference type="AlphaFoldDB" id="A0A238ZZV3"/>
<evidence type="ECO:0000313" key="3">
    <source>
        <dbReference type="Proteomes" id="UP000198310"/>
    </source>
</evidence>
<dbReference type="GO" id="GO:0008168">
    <property type="term" value="F:methyltransferase activity"/>
    <property type="evidence" value="ECO:0007669"/>
    <property type="project" value="UniProtKB-KW"/>
</dbReference>
<dbReference type="EMBL" id="FZNS01000010">
    <property type="protein sequence ID" value="SNR88304.1"/>
    <property type="molecule type" value="Genomic_DNA"/>
</dbReference>
<name>A0A238ZZV3_9BACT</name>
<evidence type="ECO:0000259" key="1">
    <source>
        <dbReference type="Pfam" id="PF13649"/>
    </source>
</evidence>
<dbReference type="GO" id="GO:0032259">
    <property type="term" value="P:methylation"/>
    <property type="evidence" value="ECO:0007669"/>
    <property type="project" value="UniProtKB-KW"/>
</dbReference>
<dbReference type="InterPro" id="IPR041698">
    <property type="entry name" value="Methyltransf_25"/>
</dbReference>
<gene>
    <name evidence="2" type="ORF">SAMN06269173_11069</name>
</gene>
<dbReference type="PANTHER" id="PTHR12843:SF5">
    <property type="entry name" value="EEF1A LYSINE METHYLTRANSFERASE 2"/>
    <property type="match status" value="1"/>
</dbReference>
<organism evidence="2 3">
    <name type="scientific">Hymenobacter mucosus</name>
    <dbReference type="NCBI Taxonomy" id="1411120"/>
    <lineage>
        <taxon>Bacteria</taxon>
        <taxon>Pseudomonadati</taxon>
        <taxon>Bacteroidota</taxon>
        <taxon>Cytophagia</taxon>
        <taxon>Cytophagales</taxon>
        <taxon>Hymenobacteraceae</taxon>
        <taxon>Hymenobacter</taxon>
    </lineage>
</organism>
<dbReference type="SUPFAM" id="SSF53335">
    <property type="entry name" value="S-adenosyl-L-methionine-dependent methyltransferases"/>
    <property type="match status" value="1"/>
</dbReference>
<evidence type="ECO:0000313" key="2">
    <source>
        <dbReference type="EMBL" id="SNR88304.1"/>
    </source>
</evidence>
<keyword evidence="2" id="KW-0808">Transferase</keyword>
<keyword evidence="3" id="KW-1185">Reference proteome</keyword>
<dbReference type="Gene3D" id="3.40.50.150">
    <property type="entry name" value="Vaccinia Virus protein VP39"/>
    <property type="match status" value="1"/>
</dbReference>
<dbReference type="RefSeq" id="WP_089333747.1">
    <property type="nucleotide sequence ID" value="NZ_FZNS01000010.1"/>
</dbReference>
<keyword evidence="2" id="KW-0489">Methyltransferase</keyword>
<sequence length="213" mass="23476">MNVSPDSRQHWEALYAAKQPHEMSWTQPVPATSLAFIQALALPRHAPILDVGGGDSRLVDFLLADGYQDLTVLDISGRALANVRQRLGAAGQAVHWLEADIRTVEPDRRYALWHDRAAFHFLINPAEVGRYLETARQALLPGGYLVLGAFALDGPGRCSGLPVRQYNEASLTAQMPAGFARLRCQSAVHTTPFDTNQPFVFCAFRRLDEPLAS</sequence>
<proteinExistence type="predicted"/>
<accession>A0A238ZZV3</accession>
<dbReference type="Pfam" id="PF13649">
    <property type="entry name" value="Methyltransf_25"/>
    <property type="match status" value="1"/>
</dbReference>